<proteinExistence type="inferred from homology"/>
<evidence type="ECO:0000313" key="4">
    <source>
        <dbReference type="Proteomes" id="UP000324222"/>
    </source>
</evidence>
<dbReference type="GO" id="GO:0005739">
    <property type="term" value="C:mitochondrion"/>
    <property type="evidence" value="ECO:0007669"/>
    <property type="project" value="TreeGrafter"/>
</dbReference>
<evidence type="ECO:0000256" key="1">
    <source>
        <dbReference type="ARBA" id="ARBA00005578"/>
    </source>
</evidence>
<dbReference type="InterPro" id="IPR050961">
    <property type="entry name" value="BolA/IbaG_stress_morph_reg"/>
</dbReference>
<accession>A0A5B7FFK5</accession>
<sequence length="137" mass="15418">MLFVKKDEQVKSLNRWTWCKCTCLHLTIFFISGGPVELLIKNKLNEALHPSHMEIVNESFMHNVPPGSETHFKILVVSEAFDGLPLIKRHRLVNTTLDEELKTGVHALSIVAKTPAQWSENPQQIESSPACRGGFGK</sequence>
<dbReference type="OrthoDB" id="1607513at2759"/>
<dbReference type="InterPro" id="IPR002634">
    <property type="entry name" value="BolA"/>
</dbReference>
<name>A0A5B7FFK5_PORTR</name>
<dbReference type="SUPFAM" id="SSF82657">
    <property type="entry name" value="BolA-like"/>
    <property type="match status" value="1"/>
</dbReference>
<gene>
    <name evidence="3" type="primary">BOLA1</name>
    <name evidence="3" type="ORF">E2C01_040110</name>
</gene>
<comment type="similarity">
    <text evidence="1 2">Belongs to the BolA/IbaG family.</text>
</comment>
<dbReference type="EMBL" id="VSRR010007182">
    <property type="protein sequence ID" value="MPC46390.1"/>
    <property type="molecule type" value="Genomic_DNA"/>
</dbReference>
<evidence type="ECO:0000313" key="3">
    <source>
        <dbReference type="EMBL" id="MPC46390.1"/>
    </source>
</evidence>
<evidence type="ECO:0000256" key="2">
    <source>
        <dbReference type="RuleBase" id="RU003860"/>
    </source>
</evidence>
<keyword evidence="4" id="KW-1185">Reference proteome</keyword>
<comment type="caution">
    <text evidence="3">The sequence shown here is derived from an EMBL/GenBank/DDBJ whole genome shotgun (WGS) entry which is preliminary data.</text>
</comment>
<dbReference type="AlphaFoldDB" id="A0A5B7FFK5"/>
<dbReference type="InterPro" id="IPR036065">
    <property type="entry name" value="BolA-like_sf"/>
</dbReference>
<dbReference type="PANTHER" id="PTHR46229">
    <property type="entry name" value="BOLA TRANSCRIPTION REGULATOR"/>
    <property type="match status" value="1"/>
</dbReference>
<protein>
    <submittedName>
        <fullName evidence="3">BolA-like protein 1</fullName>
    </submittedName>
</protein>
<dbReference type="PANTHER" id="PTHR46229:SF2">
    <property type="entry name" value="BOLA-LIKE PROTEIN 1"/>
    <property type="match status" value="1"/>
</dbReference>
<dbReference type="Pfam" id="PF01722">
    <property type="entry name" value="BolA"/>
    <property type="match status" value="1"/>
</dbReference>
<dbReference type="Proteomes" id="UP000324222">
    <property type="component" value="Unassembled WGS sequence"/>
</dbReference>
<dbReference type="FunFam" id="3.30.300.90:FF:000001">
    <property type="entry name" value="Transcriptional regulator BolA"/>
    <property type="match status" value="1"/>
</dbReference>
<dbReference type="GO" id="GO:1990229">
    <property type="term" value="C:iron-sulfur cluster assembly complex"/>
    <property type="evidence" value="ECO:0007669"/>
    <property type="project" value="UniProtKB-ARBA"/>
</dbReference>
<organism evidence="3 4">
    <name type="scientific">Portunus trituberculatus</name>
    <name type="common">Swimming crab</name>
    <name type="synonym">Neptunus trituberculatus</name>
    <dbReference type="NCBI Taxonomy" id="210409"/>
    <lineage>
        <taxon>Eukaryota</taxon>
        <taxon>Metazoa</taxon>
        <taxon>Ecdysozoa</taxon>
        <taxon>Arthropoda</taxon>
        <taxon>Crustacea</taxon>
        <taxon>Multicrustacea</taxon>
        <taxon>Malacostraca</taxon>
        <taxon>Eumalacostraca</taxon>
        <taxon>Eucarida</taxon>
        <taxon>Decapoda</taxon>
        <taxon>Pleocyemata</taxon>
        <taxon>Brachyura</taxon>
        <taxon>Eubrachyura</taxon>
        <taxon>Portunoidea</taxon>
        <taxon>Portunidae</taxon>
        <taxon>Portuninae</taxon>
        <taxon>Portunus</taxon>
    </lineage>
</organism>
<dbReference type="Gene3D" id="3.30.300.90">
    <property type="entry name" value="BolA-like"/>
    <property type="match status" value="1"/>
</dbReference>
<reference evidence="3 4" key="1">
    <citation type="submission" date="2019-05" db="EMBL/GenBank/DDBJ databases">
        <title>Another draft genome of Portunus trituberculatus and its Hox gene families provides insights of decapod evolution.</title>
        <authorList>
            <person name="Jeong J.-H."/>
            <person name="Song I."/>
            <person name="Kim S."/>
            <person name="Choi T."/>
            <person name="Kim D."/>
            <person name="Ryu S."/>
            <person name="Kim W."/>
        </authorList>
    </citation>
    <scope>NUCLEOTIDE SEQUENCE [LARGE SCALE GENOMIC DNA]</scope>
    <source>
        <tissue evidence="3">Muscle</tissue>
    </source>
</reference>